<evidence type="ECO:0000313" key="1">
    <source>
        <dbReference type="EMBL" id="KKL11251.1"/>
    </source>
</evidence>
<protein>
    <submittedName>
        <fullName evidence="1">Uncharacterized protein</fullName>
    </submittedName>
</protein>
<dbReference type="EMBL" id="LAZR01041734">
    <property type="protein sequence ID" value="KKL11251.1"/>
    <property type="molecule type" value="Genomic_DNA"/>
</dbReference>
<accession>A0A0F9D080</accession>
<organism evidence="1">
    <name type="scientific">marine sediment metagenome</name>
    <dbReference type="NCBI Taxonomy" id="412755"/>
    <lineage>
        <taxon>unclassified sequences</taxon>
        <taxon>metagenomes</taxon>
        <taxon>ecological metagenomes</taxon>
    </lineage>
</organism>
<comment type="caution">
    <text evidence="1">The sequence shown here is derived from an EMBL/GenBank/DDBJ whole genome shotgun (WGS) entry which is preliminary data.</text>
</comment>
<sequence length="63" mass="7248">MKVHLTFDARVVFTSSHIDYTHVIANGVELEELLKNFELVDILACFPVIDIEDTIEENWGDIE</sequence>
<reference evidence="1" key="1">
    <citation type="journal article" date="2015" name="Nature">
        <title>Complex archaea that bridge the gap between prokaryotes and eukaryotes.</title>
        <authorList>
            <person name="Spang A."/>
            <person name="Saw J.H."/>
            <person name="Jorgensen S.L."/>
            <person name="Zaremba-Niedzwiedzka K."/>
            <person name="Martijn J."/>
            <person name="Lind A.E."/>
            <person name="van Eijk R."/>
            <person name="Schleper C."/>
            <person name="Guy L."/>
            <person name="Ettema T.J."/>
        </authorList>
    </citation>
    <scope>NUCLEOTIDE SEQUENCE</scope>
</reference>
<gene>
    <name evidence="1" type="ORF">LCGC14_2547710</name>
</gene>
<name>A0A0F9D080_9ZZZZ</name>
<dbReference type="AlphaFoldDB" id="A0A0F9D080"/>
<proteinExistence type="predicted"/>